<dbReference type="GO" id="GO:0005789">
    <property type="term" value="C:endoplasmic reticulum membrane"/>
    <property type="evidence" value="ECO:0007669"/>
    <property type="project" value="TreeGrafter"/>
</dbReference>
<dbReference type="InterPro" id="IPR013945">
    <property type="entry name" value="Pkr1"/>
</dbReference>
<keyword evidence="2" id="KW-1133">Transmembrane helix</keyword>
<proteinExistence type="predicted"/>
<comment type="caution">
    <text evidence="3">The sequence shown here is derived from an EMBL/GenBank/DDBJ whole genome shotgun (WGS) entry which is preliminary data.</text>
</comment>
<feature type="region of interest" description="Disordered" evidence="1">
    <location>
        <begin position="81"/>
        <end position="110"/>
    </location>
</feature>
<keyword evidence="2" id="KW-0472">Membrane</keyword>
<feature type="transmembrane region" description="Helical" evidence="2">
    <location>
        <begin position="20"/>
        <end position="39"/>
    </location>
</feature>
<evidence type="ECO:0000256" key="2">
    <source>
        <dbReference type="SAM" id="Phobius"/>
    </source>
</evidence>
<keyword evidence="4" id="KW-1185">Reference proteome</keyword>
<feature type="compositionally biased region" description="Basic and acidic residues" evidence="1">
    <location>
        <begin position="81"/>
        <end position="93"/>
    </location>
</feature>
<reference evidence="3" key="1">
    <citation type="submission" date="2022-12" db="EMBL/GenBank/DDBJ databases">
        <authorList>
            <person name="Brejova B."/>
        </authorList>
    </citation>
    <scope>NUCLEOTIDE SEQUENCE</scope>
</reference>
<dbReference type="Pfam" id="PF08636">
    <property type="entry name" value="Pkr1"/>
    <property type="match status" value="1"/>
</dbReference>
<accession>A0A9W4TS11</accession>
<evidence type="ECO:0000256" key="1">
    <source>
        <dbReference type="SAM" id="MobiDB-lite"/>
    </source>
</evidence>
<evidence type="ECO:0008006" key="5">
    <source>
        <dbReference type="Google" id="ProtNLM"/>
    </source>
</evidence>
<dbReference type="PANTHER" id="PTHR28251:SF1">
    <property type="entry name" value="V-TYPE ATPASE ASSEMBLY FACTOR PKR1"/>
    <property type="match status" value="1"/>
</dbReference>
<evidence type="ECO:0000313" key="4">
    <source>
        <dbReference type="Proteomes" id="UP001152885"/>
    </source>
</evidence>
<organism evidence="3 4">
    <name type="scientific">Candida verbasci</name>
    <dbReference type="NCBI Taxonomy" id="1227364"/>
    <lineage>
        <taxon>Eukaryota</taxon>
        <taxon>Fungi</taxon>
        <taxon>Dikarya</taxon>
        <taxon>Ascomycota</taxon>
        <taxon>Saccharomycotina</taxon>
        <taxon>Pichiomycetes</taxon>
        <taxon>Debaryomycetaceae</taxon>
        <taxon>Candida/Lodderomyces clade</taxon>
        <taxon>Candida</taxon>
    </lineage>
</organism>
<evidence type="ECO:0000313" key="3">
    <source>
        <dbReference type="EMBL" id="CAI5756020.1"/>
    </source>
</evidence>
<sequence>MFITELWDSIFTPGTTPALITATHISFVLLITSLIFLIFLSKSIHFINLLIIALILYAAVIWFINELKNVKLQNNQELNNKEEKVVEDNKNEKLPTINSTKSESVRKRKV</sequence>
<feature type="transmembrane region" description="Helical" evidence="2">
    <location>
        <begin position="46"/>
        <end position="64"/>
    </location>
</feature>
<dbReference type="EMBL" id="CANTUO010000001">
    <property type="protein sequence ID" value="CAI5756020.1"/>
    <property type="molecule type" value="Genomic_DNA"/>
</dbReference>
<dbReference type="Proteomes" id="UP001152885">
    <property type="component" value="Unassembled WGS sequence"/>
</dbReference>
<keyword evidence="2" id="KW-0812">Transmembrane</keyword>
<dbReference type="GO" id="GO:0070072">
    <property type="term" value="P:vacuolar proton-transporting V-type ATPase complex assembly"/>
    <property type="evidence" value="ECO:0007669"/>
    <property type="project" value="InterPro"/>
</dbReference>
<dbReference type="PANTHER" id="PTHR28251">
    <property type="entry name" value="V-TYPE ATPASE ASSEMBLY FACTOR PKR1"/>
    <property type="match status" value="1"/>
</dbReference>
<dbReference type="AlphaFoldDB" id="A0A9W4TS11"/>
<protein>
    <recommendedName>
        <fullName evidence="5">Pkr1p</fullName>
    </recommendedName>
</protein>
<name>A0A9W4TS11_9ASCO</name>
<gene>
    <name evidence="3" type="ORF">CANVERA_P0538</name>
</gene>